<dbReference type="EMBL" id="JAPDFW010000074">
    <property type="protein sequence ID" value="KAJ5073570.1"/>
    <property type="molecule type" value="Genomic_DNA"/>
</dbReference>
<dbReference type="SMART" id="SM00875">
    <property type="entry name" value="BACK"/>
    <property type="match status" value="1"/>
</dbReference>
<feature type="region of interest" description="Disordered" evidence="1">
    <location>
        <begin position="371"/>
        <end position="390"/>
    </location>
</feature>
<reference evidence="3" key="1">
    <citation type="submission" date="2022-10" db="EMBL/GenBank/DDBJ databases">
        <title>Novel sulphate-reducing endosymbionts in the free-living metamonad Anaeramoeba.</title>
        <authorList>
            <person name="Jerlstrom-Hultqvist J."/>
            <person name="Cepicka I."/>
            <person name="Gallot-Lavallee L."/>
            <person name="Salas-Leiva D."/>
            <person name="Curtis B.A."/>
            <person name="Zahonova K."/>
            <person name="Pipaliya S."/>
            <person name="Dacks J."/>
            <person name="Roger A.J."/>
        </authorList>
    </citation>
    <scope>NUCLEOTIDE SEQUENCE</scope>
    <source>
        <strain evidence="3">BMAN</strain>
    </source>
</reference>
<dbReference type="Gene3D" id="3.30.710.10">
    <property type="entry name" value="Potassium Channel Kv1.1, Chain A"/>
    <property type="match status" value="1"/>
</dbReference>
<dbReference type="Proteomes" id="UP001149090">
    <property type="component" value="Unassembled WGS sequence"/>
</dbReference>
<feature type="domain" description="BTB" evidence="2">
    <location>
        <begin position="32"/>
        <end position="101"/>
    </location>
</feature>
<evidence type="ECO:0000313" key="4">
    <source>
        <dbReference type="Proteomes" id="UP001149090"/>
    </source>
</evidence>
<dbReference type="SMART" id="SM00225">
    <property type="entry name" value="BTB"/>
    <property type="match status" value="1"/>
</dbReference>
<dbReference type="CDD" id="cd18186">
    <property type="entry name" value="BTB_POZ_ZBTB_KLHL-like"/>
    <property type="match status" value="1"/>
</dbReference>
<dbReference type="OrthoDB" id="10027872at2759"/>
<feature type="compositionally biased region" description="Low complexity" evidence="1">
    <location>
        <begin position="373"/>
        <end position="390"/>
    </location>
</feature>
<accession>A0A9Q0LJD4</accession>
<dbReference type="InterPro" id="IPR011333">
    <property type="entry name" value="SKP1/BTB/POZ_sf"/>
</dbReference>
<evidence type="ECO:0000259" key="2">
    <source>
        <dbReference type="PROSITE" id="PS50097"/>
    </source>
</evidence>
<protein>
    <recommendedName>
        <fullName evidence="2">BTB domain-containing protein</fullName>
    </recommendedName>
</protein>
<dbReference type="InterPro" id="IPR011705">
    <property type="entry name" value="BACK"/>
</dbReference>
<evidence type="ECO:0000256" key="1">
    <source>
        <dbReference type="SAM" id="MobiDB-lite"/>
    </source>
</evidence>
<dbReference type="Pfam" id="PF00651">
    <property type="entry name" value="BTB"/>
    <property type="match status" value="1"/>
</dbReference>
<keyword evidence="4" id="KW-1185">Reference proteome</keyword>
<comment type="caution">
    <text evidence="3">The sequence shown here is derived from an EMBL/GenBank/DDBJ whole genome shotgun (WGS) entry which is preliminary data.</text>
</comment>
<dbReference type="Gene3D" id="1.25.40.420">
    <property type="match status" value="1"/>
</dbReference>
<dbReference type="Pfam" id="PF07707">
    <property type="entry name" value="BACK"/>
    <property type="match status" value="1"/>
</dbReference>
<dbReference type="PANTHER" id="PTHR45632">
    <property type="entry name" value="LD33804P"/>
    <property type="match status" value="1"/>
</dbReference>
<dbReference type="InterPro" id="IPR006571">
    <property type="entry name" value="TLDc_dom"/>
</dbReference>
<dbReference type="SUPFAM" id="SSF54695">
    <property type="entry name" value="POZ domain"/>
    <property type="match status" value="1"/>
</dbReference>
<dbReference type="InterPro" id="IPR000210">
    <property type="entry name" value="BTB/POZ_dom"/>
</dbReference>
<evidence type="ECO:0000313" key="3">
    <source>
        <dbReference type="EMBL" id="KAJ5073570.1"/>
    </source>
</evidence>
<dbReference type="PROSITE" id="PS50097">
    <property type="entry name" value="BTB"/>
    <property type="match status" value="1"/>
</dbReference>
<gene>
    <name evidence="3" type="ORF">M0811_08687</name>
</gene>
<organism evidence="3 4">
    <name type="scientific">Anaeramoeba ignava</name>
    <name type="common">Anaerobic marine amoeba</name>
    <dbReference type="NCBI Taxonomy" id="1746090"/>
    <lineage>
        <taxon>Eukaryota</taxon>
        <taxon>Metamonada</taxon>
        <taxon>Anaeramoebidae</taxon>
        <taxon>Anaeramoeba</taxon>
    </lineage>
</organism>
<dbReference type="Pfam" id="PF07534">
    <property type="entry name" value="TLD"/>
    <property type="match status" value="1"/>
</dbReference>
<name>A0A9Q0LJD4_ANAIG</name>
<sequence length="565" mass="66936">MENYLNLEKLSNDLKNLFQNQNQNEKQEESYFDFEIICEENKTSFKTHKSILSSRSHYFKSLFKSKMKEFQENKMILKDVSSSILSSILNYLYSGKIEINLENAIQILIFSSKYLIDELIETSSKFIKKNFQIETVIDILKLSESMNLSKLLYFSYQFISENFRKFIQTSFFLELEENHLNSILSNDEILISEFEIFQSIIKWGKHKSNIKKEKEKLQNQISNFIDKIRFIDFSKQELAETLEEELIPNELSQKLTKLLILKTQRNEEKLKQFIQKENSLNFKTRFEMKFKSIIIQKKQHFQKLREWINDDEFFSKMKLGYSAKKDGFSSNNWHLKCDNKGKTLIIIKTKDNFIFGGFTSVGFINEKLEQKQKQNQNSNENENENPFNQNQNLFNQNPFINNSKTFQNTPTLHVKNQNPFNQNEYQNNLDEIIDRFGYNLKPLSPNQDSFEEKVIEDIPDSKAFLFSLRNNKNNRKPEKLSIIEGKEKYAIDNNSIDRLVFGKNSNPFGNNDDLHLYSNLKSGYSNLGSIYNLPIGIKKDKKERENYLAGTHNKWKIQEIETYFI</sequence>
<proteinExistence type="predicted"/>
<dbReference type="AlphaFoldDB" id="A0A9Q0LJD4"/>